<keyword evidence="3" id="KW-0067">ATP-binding</keyword>
<dbReference type="Proteomes" id="UP000297736">
    <property type="component" value="Unassembled WGS sequence"/>
</dbReference>
<dbReference type="GO" id="GO:1990189">
    <property type="term" value="F:protein N-terminal-serine acetyltransferase activity"/>
    <property type="evidence" value="ECO:0007669"/>
    <property type="project" value="TreeGrafter"/>
</dbReference>
<dbReference type="GO" id="GO:0004386">
    <property type="term" value="F:helicase activity"/>
    <property type="evidence" value="ECO:0007669"/>
    <property type="project" value="UniProtKB-KW"/>
</dbReference>
<dbReference type="PANTHER" id="PTHR43441:SF2">
    <property type="entry name" value="FAMILY ACETYLTRANSFERASE, PUTATIVE (AFU_ORTHOLOGUE AFUA_7G00850)-RELATED"/>
    <property type="match status" value="1"/>
</dbReference>
<dbReference type="GO" id="GO:0008999">
    <property type="term" value="F:protein-N-terminal-alanine acetyltransferase activity"/>
    <property type="evidence" value="ECO:0007669"/>
    <property type="project" value="TreeGrafter"/>
</dbReference>
<reference evidence="14 15" key="5">
    <citation type="submission" date="2017-03" db="EMBL/GenBank/DDBJ databases">
        <authorList>
            <person name="Monnet C."/>
        </authorList>
    </citation>
    <scope>NUCLEOTIDE SEQUENCE [LARGE SCALE GENOMIC DNA]</scope>
    <source>
        <strain evidence="15">ATCC 9175</strain>
        <strain evidence="14">CNRZ 920</strain>
    </source>
</reference>
<dbReference type="Proteomes" id="UP000217564">
    <property type="component" value="Unassembled WGS sequence"/>
</dbReference>
<evidence type="ECO:0000313" key="14">
    <source>
        <dbReference type="Proteomes" id="UP000234289"/>
    </source>
</evidence>
<evidence type="ECO:0000259" key="2">
    <source>
        <dbReference type="Pfam" id="PF13302"/>
    </source>
</evidence>
<accession>A0A2H1IFG5</accession>
<feature type="compositionally biased region" description="Basic and acidic residues" evidence="1">
    <location>
        <begin position="1"/>
        <end position="13"/>
    </location>
</feature>
<evidence type="ECO:0000313" key="16">
    <source>
        <dbReference type="Proteomes" id="UP000297736"/>
    </source>
</evidence>
<evidence type="ECO:0000313" key="3">
    <source>
        <dbReference type="EMBL" id="AOP54546.1"/>
    </source>
</evidence>
<dbReference type="EMBL" id="FXZG01000004">
    <property type="protein sequence ID" value="SMX73915.1"/>
    <property type="molecule type" value="Genomic_DNA"/>
</dbReference>
<sequence length="240" mass="27328">MEEFKDERERETMTETNLNDWAGVEPPRRETIHGRYVDLEPLDAGQHSDSLFTAASADGSDERFRYLPQAPQRARADFDDWMATASQSPDPLFFAVVDRSTKRAEGRQALMRIDANNGVIEIGNILWGPALARTRGATEALFLFADLAFASGYRRFEWKCDDDNAPSKKAATRFGFTFEGLFRQHMVVKGRNRDTAWFSIIDTEWPSLRAAYVQWLDEDNFDDSGAQKVSLSDLMPARDQ</sequence>
<dbReference type="Proteomes" id="UP000217720">
    <property type="component" value="Unassembled WGS sequence"/>
</dbReference>
<keyword evidence="3" id="KW-0378">Hydrolase</keyword>
<dbReference type="EMBL" id="CP017150">
    <property type="protein sequence ID" value="AOP54546.1"/>
    <property type="molecule type" value="Genomic_DNA"/>
</dbReference>
<dbReference type="OrthoDB" id="9795199at2"/>
<keyword evidence="4" id="KW-0808">Transferase</keyword>
<name>A0A1D7W675_BREAU</name>
<protein>
    <submittedName>
        <fullName evidence="4 7">N-acetyltransferase</fullName>
    </submittedName>
    <submittedName>
        <fullName evidence="3">Protein export cytoplasm protein SecA ATPase RNA helicase</fullName>
    </submittedName>
</protein>
<proteinExistence type="predicted"/>
<evidence type="ECO:0000313" key="9">
    <source>
        <dbReference type="EMBL" id="TGD40474.1"/>
    </source>
</evidence>
<dbReference type="EMBL" id="RHFF01000001">
    <property type="protein sequence ID" value="TGD40474.1"/>
    <property type="molecule type" value="Genomic_DNA"/>
</dbReference>
<dbReference type="FunFam" id="3.40.630.30:FF:000047">
    <property type="entry name" value="Acetyltransferase, GNAT family"/>
    <property type="match status" value="1"/>
</dbReference>
<feature type="domain" description="N-acetyltransferase" evidence="2">
    <location>
        <begin position="60"/>
        <end position="177"/>
    </location>
</feature>
<evidence type="ECO:0000313" key="10">
    <source>
        <dbReference type="Proteomes" id="UP000094793"/>
    </source>
</evidence>
<evidence type="ECO:0000313" key="15">
    <source>
        <dbReference type="Proteomes" id="UP000234525"/>
    </source>
</evidence>
<dbReference type="SUPFAM" id="SSF55729">
    <property type="entry name" value="Acyl-CoA N-acyltransferases (Nat)"/>
    <property type="match status" value="1"/>
</dbReference>
<dbReference type="EMBL" id="NRGO01000027">
    <property type="protein sequence ID" value="PCC48781.1"/>
    <property type="molecule type" value="Genomic_DNA"/>
</dbReference>
<dbReference type="Pfam" id="PF13302">
    <property type="entry name" value="Acetyltransf_3"/>
    <property type="match status" value="1"/>
</dbReference>
<dbReference type="AlphaFoldDB" id="A0A1D7W675"/>
<reference evidence="9 16" key="6">
    <citation type="submission" date="2018-10" db="EMBL/GenBank/DDBJ databases">
        <title>Brevibacterium genomes from Austrain hard cheese rinds.</title>
        <authorList>
            <person name="Anast J.M."/>
            <person name="Dzieciol M."/>
            <person name="Schultz D.L."/>
            <person name="Mann E."/>
            <person name="Wagner M."/>
            <person name="Schmitz-Esser S."/>
        </authorList>
    </citation>
    <scope>NUCLEOTIDE SEQUENCE [LARGE SCALE GENOMIC DNA]</scope>
    <source>
        <strain evidence="9 16">L261</strain>
    </source>
</reference>
<dbReference type="Proteomes" id="UP000094793">
    <property type="component" value="Chromosome"/>
</dbReference>
<dbReference type="InterPro" id="IPR016181">
    <property type="entry name" value="Acyl_CoA_acyltransferase"/>
</dbReference>
<dbReference type="Proteomes" id="UP000217881">
    <property type="component" value="Unassembled WGS sequence"/>
</dbReference>
<keyword evidence="3" id="KW-0547">Nucleotide-binding</keyword>
<reference evidence="11 12" key="3">
    <citation type="journal article" date="2017" name="Elife">
        <title>Extensive horizontal gene transfer in cheese-associated bacteria.</title>
        <authorList>
            <person name="Bonham K.S."/>
            <person name="Wolfe B.E."/>
            <person name="Dutton R.J."/>
        </authorList>
    </citation>
    <scope>NUCLEOTIDE SEQUENCE [LARGE SCALE GENOMIC DNA]</scope>
    <source>
        <strain evidence="6 13">738_8</strain>
        <strain evidence="5 12">900_6</strain>
        <strain evidence="4 11">947_7</strain>
    </source>
</reference>
<reference evidence="10" key="2">
    <citation type="submission" date="2016-09" db="EMBL/GenBank/DDBJ databases">
        <title>Complete Genome Sequence of Brevibacterium linens SMQ-1335.</title>
        <authorList>
            <person name="de Melo A.G."/>
            <person name="Labrie S.J."/>
            <person name="Dumaresq J."/>
            <person name="Roberts R.J."/>
            <person name="Tremblay D.M."/>
            <person name="Moineau S."/>
        </authorList>
    </citation>
    <scope>NUCLEOTIDE SEQUENCE [LARGE SCALE GENOMIC DNA]</scope>
    <source>
        <strain evidence="10">SMQ-1335</strain>
    </source>
</reference>
<keyword evidence="15" id="KW-1185">Reference proteome</keyword>
<dbReference type="EMBL" id="FXZB01000009">
    <property type="protein sequence ID" value="SMX77165.1"/>
    <property type="molecule type" value="Genomic_DNA"/>
</dbReference>
<dbReference type="InterPro" id="IPR000182">
    <property type="entry name" value="GNAT_dom"/>
</dbReference>
<evidence type="ECO:0000313" key="13">
    <source>
        <dbReference type="Proteomes" id="UP000217881"/>
    </source>
</evidence>
<evidence type="ECO:0000256" key="1">
    <source>
        <dbReference type="SAM" id="MobiDB-lite"/>
    </source>
</evidence>
<evidence type="ECO:0000313" key="8">
    <source>
        <dbReference type="EMBL" id="SMX77165.1"/>
    </source>
</evidence>
<organism evidence="3 10">
    <name type="scientific">Brevibacterium aurantiacum</name>
    <dbReference type="NCBI Taxonomy" id="273384"/>
    <lineage>
        <taxon>Bacteria</taxon>
        <taxon>Bacillati</taxon>
        <taxon>Actinomycetota</taxon>
        <taxon>Actinomycetes</taxon>
        <taxon>Micrococcales</taxon>
        <taxon>Brevibacteriaceae</taxon>
        <taxon>Brevibacterium</taxon>
    </lineage>
</organism>
<evidence type="ECO:0000313" key="7">
    <source>
        <dbReference type="EMBL" id="SMX73915.1"/>
    </source>
</evidence>
<evidence type="ECO:0000313" key="12">
    <source>
        <dbReference type="Proteomes" id="UP000217720"/>
    </source>
</evidence>
<reference evidence="7" key="4">
    <citation type="submission" date="2017-03" db="EMBL/GenBank/DDBJ databases">
        <authorList>
            <person name="Afonso C.L."/>
            <person name="Miller P.J."/>
            <person name="Scott M.A."/>
            <person name="Spackman E."/>
            <person name="Goraichik I."/>
            <person name="Dimitrov K.M."/>
            <person name="Suarez D.L."/>
            <person name="Swayne D.E."/>
        </authorList>
    </citation>
    <scope>NUCLEOTIDE SEQUENCE [LARGE SCALE GENOMIC DNA]</scope>
    <source>
        <strain evidence="8">ATCC 9175</strain>
        <strain evidence="7">CNRZ 920</strain>
    </source>
</reference>
<dbReference type="InterPro" id="IPR051908">
    <property type="entry name" value="Ribosomal_N-acetyltransferase"/>
</dbReference>
<evidence type="ECO:0000313" key="4">
    <source>
        <dbReference type="EMBL" id="PCC47822.1"/>
    </source>
</evidence>
<dbReference type="EMBL" id="NRGP01000004">
    <property type="protein sequence ID" value="PCC47822.1"/>
    <property type="molecule type" value="Genomic_DNA"/>
</dbReference>
<evidence type="ECO:0000313" key="6">
    <source>
        <dbReference type="EMBL" id="PCC54888.1"/>
    </source>
</evidence>
<dbReference type="eggNOG" id="COG1670">
    <property type="taxonomic scope" value="Bacteria"/>
</dbReference>
<dbReference type="KEGG" id="blin:BLSMQ_2840"/>
<evidence type="ECO:0000313" key="5">
    <source>
        <dbReference type="EMBL" id="PCC48781.1"/>
    </source>
</evidence>
<dbReference type="PATRIC" id="fig|1703.10.peg.2935"/>
<gene>
    <name evidence="8" type="ORF">BAUR9175_01590</name>
    <name evidence="7" type="ORF">BAUR920_00978</name>
    <name evidence="3" type="ORF">BLSMQ_2840</name>
    <name evidence="6" type="ORF">CIK59_05125</name>
    <name evidence="5" type="ORF">CIK62_17160</name>
    <name evidence="4" type="ORF">CIK64_02900</name>
    <name evidence="9" type="ORF">EB834_00035</name>
</gene>
<accession>A0A1D7W675</accession>
<dbReference type="EMBL" id="NRHA01000007">
    <property type="protein sequence ID" value="PCC54888.1"/>
    <property type="molecule type" value="Genomic_DNA"/>
</dbReference>
<dbReference type="PANTHER" id="PTHR43441">
    <property type="entry name" value="RIBOSOMAL-PROTEIN-SERINE ACETYLTRANSFERASE"/>
    <property type="match status" value="1"/>
</dbReference>
<keyword evidence="3" id="KW-0347">Helicase</keyword>
<reference evidence="3" key="1">
    <citation type="submission" date="2016-09" db="EMBL/GenBank/DDBJ databases">
        <title>Complete Genome Sequence of Brevibacterium aurantiacum SMQ-1335.</title>
        <authorList>
            <person name="de Melo A.G."/>
            <person name="Labrie S.J."/>
            <person name="Dumaresq J."/>
            <person name="Roberts R.J."/>
            <person name="Tremblay D.M."/>
            <person name="Moineau S."/>
        </authorList>
    </citation>
    <scope>NUCLEOTIDE SEQUENCE</scope>
    <source>
        <strain evidence="3">SMQ-1335</strain>
    </source>
</reference>
<evidence type="ECO:0000313" key="11">
    <source>
        <dbReference type="Proteomes" id="UP000217564"/>
    </source>
</evidence>
<dbReference type="Proteomes" id="UP000234525">
    <property type="component" value="Unassembled WGS sequence"/>
</dbReference>
<accession>A0A2A3ZBD8</accession>
<dbReference type="Proteomes" id="UP000234289">
    <property type="component" value="Unassembled WGS sequence"/>
</dbReference>
<dbReference type="Gene3D" id="3.40.630.30">
    <property type="match status" value="1"/>
</dbReference>
<feature type="region of interest" description="Disordered" evidence="1">
    <location>
        <begin position="1"/>
        <end position="27"/>
    </location>
</feature>